<keyword evidence="2" id="KW-1185">Reference proteome</keyword>
<dbReference type="EMBL" id="JBEOZY010000028">
    <property type="protein sequence ID" value="MER6167604.1"/>
    <property type="molecule type" value="Genomic_DNA"/>
</dbReference>
<dbReference type="RefSeq" id="WP_352149052.1">
    <property type="nucleotide sequence ID" value="NZ_JBEOZY010000028.1"/>
</dbReference>
<gene>
    <name evidence="1" type="ORF">ABT188_24165</name>
</gene>
<sequence>MDYYLQGEGTMRKPYNPAGGSSSTALSKKVATFRVCGPNYTGGDACTPWNVPATS</sequence>
<proteinExistence type="predicted"/>
<reference evidence="1 2" key="1">
    <citation type="submission" date="2024-06" db="EMBL/GenBank/DDBJ databases">
        <title>The Natural Products Discovery Center: Release of the First 8490 Sequenced Strains for Exploring Actinobacteria Biosynthetic Diversity.</title>
        <authorList>
            <person name="Kalkreuter E."/>
            <person name="Kautsar S.A."/>
            <person name="Yang D."/>
            <person name="Bader C.D."/>
            <person name="Teijaro C.N."/>
            <person name="Fluegel L."/>
            <person name="Davis C.M."/>
            <person name="Simpson J.R."/>
            <person name="Lauterbach L."/>
            <person name="Steele A.D."/>
            <person name="Gui C."/>
            <person name="Meng S."/>
            <person name="Li G."/>
            <person name="Viehrig K."/>
            <person name="Ye F."/>
            <person name="Su P."/>
            <person name="Kiefer A.F."/>
            <person name="Nichols A."/>
            <person name="Cepeda A.J."/>
            <person name="Yan W."/>
            <person name="Fan B."/>
            <person name="Jiang Y."/>
            <person name="Adhikari A."/>
            <person name="Zheng C.-J."/>
            <person name="Schuster L."/>
            <person name="Cowan T.M."/>
            <person name="Smanski M.J."/>
            <person name="Chevrette M.G."/>
            <person name="De Carvalho L.P.S."/>
            <person name="Shen B."/>
        </authorList>
    </citation>
    <scope>NUCLEOTIDE SEQUENCE [LARGE SCALE GENOMIC DNA]</scope>
    <source>
        <strain evidence="1 2">NPDC001615</strain>
    </source>
</reference>
<comment type="caution">
    <text evidence="1">The sequence shown here is derived from an EMBL/GenBank/DDBJ whole genome shotgun (WGS) entry which is preliminary data.</text>
</comment>
<organism evidence="1 2">
    <name type="scientific">Streptomyces violaceorubidus</name>
    <dbReference type="NCBI Taxonomy" id="284042"/>
    <lineage>
        <taxon>Bacteria</taxon>
        <taxon>Bacillati</taxon>
        <taxon>Actinomycetota</taxon>
        <taxon>Actinomycetes</taxon>
        <taxon>Kitasatosporales</taxon>
        <taxon>Streptomycetaceae</taxon>
        <taxon>Streptomyces</taxon>
    </lineage>
</organism>
<protein>
    <submittedName>
        <fullName evidence="1">Uncharacterized protein</fullName>
    </submittedName>
</protein>
<dbReference type="Proteomes" id="UP001496720">
    <property type="component" value="Unassembled WGS sequence"/>
</dbReference>
<evidence type="ECO:0000313" key="1">
    <source>
        <dbReference type="EMBL" id="MER6167604.1"/>
    </source>
</evidence>
<evidence type="ECO:0000313" key="2">
    <source>
        <dbReference type="Proteomes" id="UP001496720"/>
    </source>
</evidence>
<accession>A0ABV1T0V7</accession>
<name>A0ABV1T0V7_9ACTN</name>